<dbReference type="AlphaFoldDB" id="A0AAN9JHJ5"/>
<evidence type="ECO:0000313" key="1">
    <source>
        <dbReference type="EMBL" id="KAK7298958.1"/>
    </source>
</evidence>
<comment type="caution">
    <text evidence="1">The sequence shown here is derived from an EMBL/GenBank/DDBJ whole genome shotgun (WGS) entry which is preliminary data.</text>
</comment>
<keyword evidence="2" id="KW-1185">Reference proteome</keyword>
<dbReference type="Proteomes" id="UP001367508">
    <property type="component" value="Unassembled WGS sequence"/>
</dbReference>
<dbReference type="EMBL" id="JAYMYQ010000023">
    <property type="protein sequence ID" value="KAK7298958.1"/>
    <property type="molecule type" value="Genomic_DNA"/>
</dbReference>
<organism evidence="1 2">
    <name type="scientific">Canavalia gladiata</name>
    <name type="common">Sword bean</name>
    <name type="synonym">Dolichos gladiatus</name>
    <dbReference type="NCBI Taxonomy" id="3824"/>
    <lineage>
        <taxon>Eukaryota</taxon>
        <taxon>Viridiplantae</taxon>
        <taxon>Streptophyta</taxon>
        <taxon>Embryophyta</taxon>
        <taxon>Tracheophyta</taxon>
        <taxon>Spermatophyta</taxon>
        <taxon>Magnoliopsida</taxon>
        <taxon>eudicotyledons</taxon>
        <taxon>Gunneridae</taxon>
        <taxon>Pentapetalae</taxon>
        <taxon>rosids</taxon>
        <taxon>fabids</taxon>
        <taxon>Fabales</taxon>
        <taxon>Fabaceae</taxon>
        <taxon>Papilionoideae</taxon>
        <taxon>50 kb inversion clade</taxon>
        <taxon>NPAAA clade</taxon>
        <taxon>indigoferoid/millettioid clade</taxon>
        <taxon>Phaseoleae</taxon>
        <taxon>Canavalia</taxon>
    </lineage>
</organism>
<accession>A0AAN9JHJ5</accession>
<gene>
    <name evidence="1" type="ORF">VNO77_46281</name>
</gene>
<reference evidence="1 2" key="1">
    <citation type="submission" date="2024-01" db="EMBL/GenBank/DDBJ databases">
        <title>The genomes of 5 underutilized Papilionoideae crops provide insights into root nodulation and disease resistanc.</title>
        <authorList>
            <person name="Jiang F."/>
        </authorList>
    </citation>
    <scope>NUCLEOTIDE SEQUENCE [LARGE SCALE GENOMIC DNA]</scope>
    <source>
        <strain evidence="1">LVBAO_FW01</strain>
        <tissue evidence="1">Leaves</tissue>
    </source>
</reference>
<proteinExistence type="predicted"/>
<name>A0AAN9JHJ5_CANGL</name>
<sequence length="388" mass="43634">MKKRVRSVELSIAKNLSFRELEFKSIAPGITGYTGLAGGLRAFGNFNGKTVRSNVCIEKGTEGSQRADRLVEPSFLARGVRLIEGLAGSYSYRVIRIALYLSKLIALSRKLGASLPSLRKSSKQGCQRVRKRKGCDARTLRDLLKSAITLKADRTKPFIPLAAVMSQTTGNRLSSYDHTFSCKHSTGWKVNSFSSSSGPDPSMSDAQSAPPELERVFERICDEYAEWVVIADKQLPPEWNMPDLVRTVIGDEAIHIPGFLTDWIHIMIDGYSFKSSGSTIRSSTRWKFSYSSISTDASDTGANANQVAQEKEKLHSLIYHQFRHFYTRGRPKWQLSVPSERRNQLDWKCAETILSSLEIPENRSEYQEWQTILSTNPSTLYPQNGEYV</sequence>
<evidence type="ECO:0000313" key="2">
    <source>
        <dbReference type="Proteomes" id="UP001367508"/>
    </source>
</evidence>
<protein>
    <submittedName>
        <fullName evidence="1">Uncharacterized protein</fullName>
    </submittedName>
</protein>